<evidence type="ECO:0000313" key="1">
    <source>
        <dbReference type="EMBL" id="QHU14221.1"/>
    </source>
</evidence>
<reference evidence="1" key="1">
    <citation type="journal article" date="2020" name="Nature">
        <title>Giant virus diversity and host interactions through global metagenomics.</title>
        <authorList>
            <person name="Schulz F."/>
            <person name="Roux S."/>
            <person name="Paez-Espino D."/>
            <person name="Jungbluth S."/>
            <person name="Walsh D.A."/>
            <person name="Denef V.J."/>
            <person name="McMahon K.D."/>
            <person name="Konstantinidis K.T."/>
            <person name="Eloe-Fadrosh E.A."/>
            <person name="Kyrpides N.C."/>
            <person name="Woyke T."/>
        </authorList>
    </citation>
    <scope>NUCLEOTIDE SEQUENCE</scope>
    <source>
        <strain evidence="1">GVMAG-S-1101182-85</strain>
    </source>
</reference>
<proteinExistence type="predicted"/>
<dbReference type="EMBL" id="MN740834">
    <property type="protein sequence ID" value="QHU14221.1"/>
    <property type="molecule type" value="Genomic_DNA"/>
</dbReference>
<dbReference type="AlphaFoldDB" id="A0A6C0KAL9"/>
<organism evidence="1">
    <name type="scientific">viral metagenome</name>
    <dbReference type="NCBI Taxonomy" id="1070528"/>
    <lineage>
        <taxon>unclassified sequences</taxon>
        <taxon>metagenomes</taxon>
        <taxon>organismal metagenomes</taxon>
    </lineage>
</organism>
<name>A0A6C0KAL9_9ZZZZ</name>
<accession>A0A6C0KAL9</accession>
<protein>
    <recommendedName>
        <fullName evidence="2">Nucleotide-diphospho-sugar transferase domain-containing protein</fullName>
    </recommendedName>
</protein>
<evidence type="ECO:0008006" key="2">
    <source>
        <dbReference type="Google" id="ProtNLM"/>
    </source>
</evidence>
<sequence>MYAIATLANEHAVEDLKLLFFTLELWNSPPPAVYIFTDMETKMKIDTIPYKGKKMIKIALDPYTGLNRSAMETTPGTKFATLFADFCAEKPVLMKWVLTLEPAVLFCDADICHLGPLPLIDERVHLAVSPHLIRRSDSDRFGVYNAGYLYLKDQETADQWLLFCETSRFFEQGCLEDLVTWTRINYGIGSVDHFPETVNYGWWRLWQGDYTPDILMKKWRILRKEGGCGLVISDKPLQSIHTHWSEQRDMATAQFNLWILKQLRALSSVKKTKQLTTFLETEHPHLKQIQ</sequence>